<keyword evidence="2" id="KW-1185">Reference proteome</keyword>
<organism evidence="1 2">
    <name type="scientific">Microbacterium lemovicicum</name>
    <dbReference type="NCBI Taxonomy" id="1072463"/>
    <lineage>
        <taxon>Bacteria</taxon>
        <taxon>Bacillati</taxon>
        <taxon>Actinomycetota</taxon>
        <taxon>Actinomycetes</taxon>
        <taxon>Micrococcales</taxon>
        <taxon>Microbacteriaceae</taxon>
        <taxon>Microbacterium</taxon>
    </lineage>
</organism>
<dbReference type="EMBL" id="CP031423">
    <property type="protein sequence ID" value="AZS38604.1"/>
    <property type="molecule type" value="Genomic_DNA"/>
</dbReference>
<proteinExistence type="predicted"/>
<reference evidence="1 2" key="1">
    <citation type="submission" date="2018-08" db="EMBL/GenBank/DDBJ databases">
        <title>Microbacterium lemovicicum sp. nov., a bacterium isolated from a natural uranium-rich soil.</title>
        <authorList>
            <person name="ORTET P."/>
        </authorList>
    </citation>
    <scope>NUCLEOTIDE SEQUENCE [LARGE SCALE GENOMIC DNA]</scope>
    <source>
        <strain evidence="1 2">Viu22</strain>
    </source>
</reference>
<sequence>MDTARIDHEVTIWMTGDIPSRMFFAGRRWTVTDVPTRLRESVWASGAAPRRGLYGWRFQATDVEGASFVFDVFRAQDSWHVHRSYC</sequence>
<accession>A0A3Q9J0Q1</accession>
<dbReference type="OrthoDB" id="4978768at2"/>
<protein>
    <submittedName>
        <fullName evidence="1">Uncharacterized protein</fullName>
    </submittedName>
</protein>
<evidence type="ECO:0000313" key="2">
    <source>
        <dbReference type="Proteomes" id="UP000276888"/>
    </source>
</evidence>
<dbReference type="Proteomes" id="UP000276888">
    <property type="component" value="Chromosome"/>
</dbReference>
<gene>
    <name evidence="1" type="ORF">CVS47_03263</name>
</gene>
<name>A0A3Q9J0Q1_9MICO</name>
<dbReference type="RefSeq" id="WP_127097010.1">
    <property type="nucleotide sequence ID" value="NZ_CP031423.1"/>
</dbReference>
<dbReference type="AlphaFoldDB" id="A0A3Q9J0Q1"/>
<evidence type="ECO:0000313" key="1">
    <source>
        <dbReference type="EMBL" id="AZS38604.1"/>
    </source>
</evidence>
<dbReference type="KEGG" id="mlv:CVS47_03263"/>